<keyword evidence="2" id="KW-0479">Metal-binding</keyword>
<dbReference type="GO" id="GO:0016846">
    <property type="term" value="F:carbon-sulfur lyase activity"/>
    <property type="evidence" value="ECO:0007669"/>
    <property type="project" value="InterPro"/>
</dbReference>
<dbReference type="PANTHER" id="PTHR28620">
    <property type="entry name" value="CENTROMERE PROTEIN V"/>
    <property type="match status" value="1"/>
</dbReference>
<evidence type="ECO:0000256" key="3">
    <source>
        <dbReference type="ARBA" id="ARBA00022833"/>
    </source>
</evidence>
<protein>
    <recommendedName>
        <fullName evidence="4">CENP-V/GFA domain-containing protein</fullName>
    </recommendedName>
</protein>
<dbReference type="PANTHER" id="PTHR28620:SF1">
    <property type="entry name" value="CENP-V_GFA DOMAIN-CONTAINING PROTEIN"/>
    <property type="match status" value="1"/>
</dbReference>
<dbReference type="InterPro" id="IPR052355">
    <property type="entry name" value="CENP-V-like"/>
</dbReference>
<sequence>MITSGSCHCGNISFALDWRDAAPRIAARTCTCSFCRKHGGTWTSCPVGSLEITVKDPAQVSDYAFGTRTARYHVCRACGIVPVVTSEVDGRLYGVVNVNTFDGVDAALIERAAAASFDGEGTDERLARRKRNWIPDVVFRECR</sequence>
<name>A0AB74D579_9BURK</name>
<organism evidence="5 6">
    <name type="scientific">Burkholderia ubonensis</name>
    <dbReference type="NCBI Taxonomy" id="101571"/>
    <lineage>
        <taxon>Bacteria</taxon>
        <taxon>Pseudomonadati</taxon>
        <taxon>Pseudomonadota</taxon>
        <taxon>Betaproteobacteria</taxon>
        <taxon>Burkholderiales</taxon>
        <taxon>Burkholderiaceae</taxon>
        <taxon>Burkholderia</taxon>
        <taxon>Burkholderia cepacia complex</taxon>
    </lineage>
</organism>
<evidence type="ECO:0000256" key="2">
    <source>
        <dbReference type="ARBA" id="ARBA00022723"/>
    </source>
</evidence>
<dbReference type="RefSeq" id="WP_095411193.1">
    <property type="nucleotide sequence ID" value="NZ_NQMX01000007.1"/>
</dbReference>
<dbReference type="GO" id="GO:0046872">
    <property type="term" value="F:metal ion binding"/>
    <property type="evidence" value="ECO:0007669"/>
    <property type="project" value="UniProtKB-KW"/>
</dbReference>
<evidence type="ECO:0000313" key="6">
    <source>
        <dbReference type="Proteomes" id="UP000273734"/>
    </source>
</evidence>
<dbReference type="Proteomes" id="UP000273734">
    <property type="component" value="Unassembled WGS sequence"/>
</dbReference>
<dbReference type="Gene3D" id="2.170.150.70">
    <property type="match status" value="1"/>
</dbReference>
<proteinExistence type="inferred from homology"/>
<dbReference type="EMBL" id="QTNY01000024">
    <property type="protein sequence ID" value="RQP71515.1"/>
    <property type="molecule type" value="Genomic_DNA"/>
</dbReference>
<keyword evidence="3" id="KW-0862">Zinc</keyword>
<comment type="similarity">
    <text evidence="1">Belongs to the Gfa family.</text>
</comment>
<dbReference type="SUPFAM" id="SSF51316">
    <property type="entry name" value="Mss4-like"/>
    <property type="match status" value="1"/>
</dbReference>
<evidence type="ECO:0000256" key="1">
    <source>
        <dbReference type="ARBA" id="ARBA00005495"/>
    </source>
</evidence>
<dbReference type="PROSITE" id="PS51891">
    <property type="entry name" value="CENP_V_GFA"/>
    <property type="match status" value="1"/>
</dbReference>
<dbReference type="Pfam" id="PF04828">
    <property type="entry name" value="GFA"/>
    <property type="match status" value="1"/>
</dbReference>
<evidence type="ECO:0000313" key="5">
    <source>
        <dbReference type="EMBL" id="RQP71515.1"/>
    </source>
</evidence>
<dbReference type="InterPro" id="IPR011057">
    <property type="entry name" value="Mss4-like_sf"/>
</dbReference>
<feature type="domain" description="CENP-V/GFA" evidence="4">
    <location>
        <begin position="3"/>
        <end position="123"/>
    </location>
</feature>
<comment type="caution">
    <text evidence="5">The sequence shown here is derived from an EMBL/GenBank/DDBJ whole genome shotgun (WGS) entry which is preliminary data.</text>
</comment>
<dbReference type="InterPro" id="IPR006913">
    <property type="entry name" value="CENP-V/GFA"/>
</dbReference>
<dbReference type="AlphaFoldDB" id="A0AB74D579"/>
<reference evidence="5 6" key="1">
    <citation type="submission" date="2018-08" db="EMBL/GenBank/DDBJ databases">
        <title>Comparative analysis of Burkholderia isolates from Puerto Rico.</title>
        <authorList>
            <person name="Hall C."/>
            <person name="Sahl J."/>
            <person name="Wagner D."/>
        </authorList>
    </citation>
    <scope>NUCLEOTIDE SEQUENCE [LARGE SCALE GENOMIC DNA]</scope>
    <source>
        <strain evidence="5 6">Bp8964</strain>
    </source>
</reference>
<accession>A0AB74D579</accession>
<gene>
    <name evidence="5" type="ORF">DF015_28080</name>
</gene>
<evidence type="ECO:0000259" key="4">
    <source>
        <dbReference type="PROSITE" id="PS51891"/>
    </source>
</evidence>